<dbReference type="Proteomes" id="UP000629098">
    <property type="component" value="Unassembled WGS sequence"/>
</dbReference>
<name>A0A8J6XKN4_9CYAN</name>
<evidence type="ECO:0000313" key="1">
    <source>
        <dbReference type="EMBL" id="MBD2774732.1"/>
    </source>
</evidence>
<sequence length="59" mass="6823">MNQFIAPINLQISPVSLSQGEQAIRQEIAQQLYAQNIFTFAQARRLANLSVWEFQQLCR</sequence>
<dbReference type="Pfam" id="PF03683">
    <property type="entry name" value="UPF0175"/>
    <property type="match status" value="1"/>
</dbReference>
<organism evidence="1 2">
    <name type="scientific">Iningainema tapete BLCC-T55</name>
    <dbReference type="NCBI Taxonomy" id="2748662"/>
    <lineage>
        <taxon>Bacteria</taxon>
        <taxon>Bacillati</taxon>
        <taxon>Cyanobacteriota</taxon>
        <taxon>Cyanophyceae</taxon>
        <taxon>Nostocales</taxon>
        <taxon>Scytonemataceae</taxon>
        <taxon>Iningainema tapete</taxon>
    </lineage>
</organism>
<protein>
    <submittedName>
        <fullName evidence="1">UPF0175 family protein</fullName>
    </submittedName>
</protein>
<dbReference type="EMBL" id="JACXAE010000072">
    <property type="protein sequence ID" value="MBD2774732.1"/>
    <property type="molecule type" value="Genomic_DNA"/>
</dbReference>
<evidence type="ECO:0000313" key="2">
    <source>
        <dbReference type="Proteomes" id="UP000629098"/>
    </source>
</evidence>
<dbReference type="InterPro" id="IPR005368">
    <property type="entry name" value="UPF0175"/>
</dbReference>
<accession>A0A8J6XKN4</accession>
<reference evidence="1" key="1">
    <citation type="submission" date="2020-09" db="EMBL/GenBank/DDBJ databases">
        <title>Iningainema tapete sp. nov. (Scytonemataceae, Cyanobacteria) from greenhouses in central Florida (USA) produces two types of nodularin with biosynthetic potential for microcystin-LR and anabaenopeptins.</title>
        <authorList>
            <person name="Berthold D.E."/>
            <person name="Lefler F.W."/>
            <person name="Huang I.-S."/>
            <person name="Abdulla H."/>
            <person name="Zimba P.V."/>
            <person name="Laughinghouse H.D. IV."/>
        </authorList>
    </citation>
    <scope>NUCLEOTIDE SEQUENCE</scope>
    <source>
        <strain evidence="1">BLCCT55</strain>
    </source>
</reference>
<comment type="caution">
    <text evidence="1">The sequence shown here is derived from an EMBL/GenBank/DDBJ whole genome shotgun (WGS) entry which is preliminary data.</text>
</comment>
<dbReference type="RefSeq" id="WP_190832679.1">
    <property type="nucleotide sequence ID" value="NZ_CAWPPI010000072.1"/>
</dbReference>
<gene>
    <name evidence="1" type="ORF">ICL16_22345</name>
</gene>
<dbReference type="AlphaFoldDB" id="A0A8J6XKN4"/>
<proteinExistence type="predicted"/>
<keyword evidence="2" id="KW-1185">Reference proteome</keyword>